<keyword evidence="4" id="KW-1185">Reference proteome</keyword>
<evidence type="ECO:0000313" key="4">
    <source>
        <dbReference type="Proteomes" id="UP000683575"/>
    </source>
</evidence>
<dbReference type="AlphaFoldDB" id="A0A975Y1S8"/>
<name>A0A975Y1S8_9ACTN</name>
<feature type="compositionally biased region" description="Basic and acidic residues" evidence="1">
    <location>
        <begin position="426"/>
        <end position="444"/>
    </location>
</feature>
<feature type="region of interest" description="Disordered" evidence="1">
    <location>
        <begin position="300"/>
        <end position="327"/>
    </location>
</feature>
<dbReference type="EMBL" id="CP077062">
    <property type="protein sequence ID" value="QWZ09832.1"/>
    <property type="molecule type" value="Genomic_DNA"/>
</dbReference>
<dbReference type="Pfam" id="PF00144">
    <property type="entry name" value="Beta-lactamase"/>
    <property type="match status" value="1"/>
</dbReference>
<evidence type="ECO:0000313" key="3">
    <source>
        <dbReference type="EMBL" id="QWZ09832.1"/>
    </source>
</evidence>
<accession>A0A975Y1S8</accession>
<sequence>MSAVSDLTARRLDVLLAREQHDGRLPSVVGGVVRDGELVWTGAVGGVDGVAPGPDVQYRIGSITKTLVAVTVLQLRDEGVLDLNDRLDVHLPGVRYGDRTLRGLLSHDTGMHSEPAGSWWERSPGGTFDELAAGLSEVDAPFASGATFHYTNVAFALLGEVVSRHRGAPWFDVVRERILAPLGMTRTTYLPQAPHAAGFSVHHYAGTLTCEPSFDAGAMAPAGQVWSTLEDLTRYAWFLAVGDERVIAPRDDRGDVHPPVGVPGERPDEQPRPGHRAGPRWLRLPRRAHGVDAGLPRRVLRRPRPSYGCGGDGERHGGHALRGSRGGPARYARAVRGHGPGAVAAEPRRTGVGAGDPGRVALGQHGAQLRVGREVVGGVQPGPARRVAPLRARGGRHLPGDAGLPQRRAAARRAQRRRQHQPPGVRDVRLHPDAVRPGRADPRRSPRLTSWWSRLPGTMRCAPGRSTVAG</sequence>
<feature type="domain" description="Beta-lactamase-related" evidence="2">
    <location>
        <begin position="17"/>
        <end position="252"/>
    </location>
</feature>
<dbReference type="Proteomes" id="UP000683575">
    <property type="component" value="Chromosome"/>
</dbReference>
<feature type="region of interest" description="Disordered" evidence="1">
    <location>
        <begin position="393"/>
        <end position="450"/>
    </location>
</feature>
<proteinExistence type="predicted"/>
<dbReference type="PANTHER" id="PTHR46825">
    <property type="entry name" value="D-ALANYL-D-ALANINE-CARBOXYPEPTIDASE/ENDOPEPTIDASE AMPH"/>
    <property type="match status" value="1"/>
</dbReference>
<organism evidence="3 4">
    <name type="scientific">Nocardioides panacis</name>
    <dbReference type="NCBI Taxonomy" id="2849501"/>
    <lineage>
        <taxon>Bacteria</taxon>
        <taxon>Bacillati</taxon>
        <taxon>Actinomycetota</taxon>
        <taxon>Actinomycetes</taxon>
        <taxon>Propionibacteriales</taxon>
        <taxon>Nocardioidaceae</taxon>
        <taxon>Nocardioides</taxon>
    </lineage>
</organism>
<feature type="compositionally biased region" description="Basic residues" evidence="1">
    <location>
        <begin position="409"/>
        <end position="420"/>
    </location>
</feature>
<dbReference type="PANTHER" id="PTHR46825:SF7">
    <property type="entry name" value="D-ALANYL-D-ALANINE CARBOXYPEPTIDASE"/>
    <property type="match status" value="1"/>
</dbReference>
<feature type="region of interest" description="Disordered" evidence="1">
    <location>
        <begin position="250"/>
        <end position="280"/>
    </location>
</feature>
<dbReference type="InterPro" id="IPR050491">
    <property type="entry name" value="AmpC-like"/>
</dbReference>
<reference evidence="3" key="1">
    <citation type="submission" date="2021-06" db="EMBL/GenBank/DDBJ databases">
        <title>Complete genome sequence of Nocardioides sp. G188.</title>
        <authorList>
            <person name="Im W.-T."/>
        </authorList>
    </citation>
    <scope>NUCLEOTIDE SEQUENCE</scope>
    <source>
        <strain evidence="3">G188</strain>
    </source>
</reference>
<protein>
    <submittedName>
        <fullName evidence="3">Beta-lactamase family protein</fullName>
    </submittedName>
</protein>
<dbReference type="InterPro" id="IPR001466">
    <property type="entry name" value="Beta-lactam-related"/>
</dbReference>
<dbReference type="KEGG" id="nps:KRR39_08915"/>
<evidence type="ECO:0000259" key="2">
    <source>
        <dbReference type="Pfam" id="PF00144"/>
    </source>
</evidence>
<gene>
    <name evidence="3" type="ORF">KRR39_08915</name>
</gene>
<evidence type="ECO:0000256" key="1">
    <source>
        <dbReference type="SAM" id="MobiDB-lite"/>
    </source>
</evidence>